<dbReference type="InterPro" id="IPR036942">
    <property type="entry name" value="Beta-barrel_TonB_sf"/>
</dbReference>
<evidence type="ECO:0000313" key="9">
    <source>
        <dbReference type="EMBL" id="EMR03613.1"/>
    </source>
</evidence>
<sequence>MKPIFYLLFLFSSLAALAQPSLSGRVTDQQGQPLPGANVFLAGTFSGATTSGNGAFSFQAPEVGSYVLVVRFIGYREFKQPLELAATDSLWLPVQLREEPAQLGEVVITAGTFEASDVNRAASLTTQDVLTTAAALGDVIGAIQLLPGASPQAEDGRLFIRGGSADESRLYVNGLAVQNPYGATAQNLPSRGRFSPTMFQGFRFSTGGYSAEWGEALSAVLAMDHRNFQNTSQQTNLGLMSIGGSLAHQRKLGRGGIAAEVEYTNLAPYMALAPQRYQFPQAPYSWGGALVWQQPLGEGRLQLMLDSRRGGLHVSQPDITQPNGIMDIALQNQNHYGQLRWQQPLHKNWLLTNGLALSADETLLQPNGARLEQHSWLLHLKSKLEGELSRSLRLTLGAEVERPHLEEAYRESSSPLQQRSQQWWRSAGWAEADWQPLRKLALRAGLRSSHSSRTGAMALQPRFSAAWQLQREQQLSLAAGVYSQEPDTRWLRELPGLADAHSRHLVLNYQYQPEGRTLRAEAYYKTYEGLPLYTPDAEGKARLSTGGSGYARGAEIFWRDRKSLKRTDYWISYSYVDSRRQWADYLEAVTPPFALAHSLGMVYKYFIPGLRSQVGGSFSLHSGRPYENPNTEGFMNERAPLQQNLSLNWAFLWKQNLILYTAATNVLGGGDALSYRYAAEPGANGQFQEQAVGPSAKRFLFIGLFYTLSHDKQKNQLDQL</sequence>
<evidence type="ECO:0000256" key="7">
    <source>
        <dbReference type="ARBA" id="ARBA00023237"/>
    </source>
</evidence>
<name>M7N4L8_9BACT</name>
<evidence type="ECO:0000256" key="5">
    <source>
        <dbReference type="ARBA" id="ARBA00022729"/>
    </source>
</evidence>
<dbReference type="STRING" id="1279009.ADICEAN_01210"/>
<dbReference type="OrthoDB" id="1075473at2"/>
<dbReference type="SUPFAM" id="SSF49464">
    <property type="entry name" value="Carboxypeptidase regulatory domain-like"/>
    <property type="match status" value="1"/>
</dbReference>
<gene>
    <name evidence="9" type="ORF">ADICEAN_01210</name>
</gene>
<feature type="chain" id="PRO_5004081861" evidence="8">
    <location>
        <begin position="19"/>
        <end position="720"/>
    </location>
</feature>
<keyword evidence="5 8" id="KW-0732">Signal</keyword>
<evidence type="ECO:0000256" key="4">
    <source>
        <dbReference type="ARBA" id="ARBA00022692"/>
    </source>
</evidence>
<proteinExistence type="predicted"/>
<reference evidence="9 10" key="1">
    <citation type="journal article" date="2013" name="Genome Announc.">
        <title>Draft Genome Sequence of Cesiribacter andamanensis Strain AMV16T, Isolated from a Soil Sample from a Mud Volcano in the Andaman Islands, India.</title>
        <authorList>
            <person name="Shivaji S."/>
            <person name="Ara S."/>
            <person name="Begum Z."/>
            <person name="Srinivas T.N."/>
            <person name="Singh A."/>
            <person name="Kumar Pinnaka A."/>
        </authorList>
    </citation>
    <scope>NUCLEOTIDE SEQUENCE [LARGE SCALE GENOMIC DNA]</scope>
    <source>
        <strain evidence="9 10">AMV16</strain>
    </source>
</reference>
<keyword evidence="7" id="KW-0998">Cell outer membrane</keyword>
<dbReference type="PANTHER" id="PTHR30069:SF29">
    <property type="entry name" value="HEMOGLOBIN AND HEMOGLOBIN-HAPTOGLOBIN-BINDING PROTEIN 1-RELATED"/>
    <property type="match status" value="1"/>
</dbReference>
<dbReference type="GO" id="GO:0015344">
    <property type="term" value="F:siderophore uptake transmembrane transporter activity"/>
    <property type="evidence" value="ECO:0007669"/>
    <property type="project" value="TreeGrafter"/>
</dbReference>
<evidence type="ECO:0000256" key="1">
    <source>
        <dbReference type="ARBA" id="ARBA00004571"/>
    </source>
</evidence>
<keyword evidence="2" id="KW-0813">Transport</keyword>
<keyword evidence="3" id="KW-1134">Transmembrane beta strand</keyword>
<evidence type="ECO:0000313" key="10">
    <source>
        <dbReference type="Proteomes" id="UP000011910"/>
    </source>
</evidence>
<comment type="subcellular location">
    <subcellularLocation>
        <location evidence="1">Cell outer membrane</location>
        <topology evidence="1">Multi-pass membrane protein</topology>
    </subcellularLocation>
</comment>
<keyword evidence="9" id="KW-0675">Receptor</keyword>
<feature type="signal peptide" evidence="8">
    <location>
        <begin position="1"/>
        <end position="18"/>
    </location>
</feature>
<evidence type="ECO:0000256" key="3">
    <source>
        <dbReference type="ARBA" id="ARBA00022452"/>
    </source>
</evidence>
<dbReference type="GO" id="GO:0044718">
    <property type="term" value="P:siderophore transmembrane transport"/>
    <property type="evidence" value="ECO:0007669"/>
    <property type="project" value="TreeGrafter"/>
</dbReference>
<keyword evidence="10" id="KW-1185">Reference proteome</keyword>
<dbReference type="PANTHER" id="PTHR30069">
    <property type="entry name" value="TONB-DEPENDENT OUTER MEMBRANE RECEPTOR"/>
    <property type="match status" value="1"/>
</dbReference>
<protein>
    <submittedName>
        <fullName evidence="9">Outer membrane cobalamin receptor protein</fullName>
    </submittedName>
</protein>
<dbReference type="AlphaFoldDB" id="M7N4L8"/>
<dbReference type="SUPFAM" id="SSF56935">
    <property type="entry name" value="Porins"/>
    <property type="match status" value="1"/>
</dbReference>
<dbReference type="GO" id="GO:0009279">
    <property type="term" value="C:cell outer membrane"/>
    <property type="evidence" value="ECO:0007669"/>
    <property type="project" value="UniProtKB-SubCell"/>
</dbReference>
<keyword evidence="6" id="KW-0472">Membrane</keyword>
<evidence type="ECO:0000256" key="8">
    <source>
        <dbReference type="SAM" id="SignalP"/>
    </source>
</evidence>
<dbReference type="Pfam" id="PF13715">
    <property type="entry name" value="CarbopepD_reg_2"/>
    <property type="match status" value="1"/>
</dbReference>
<dbReference type="eggNOG" id="COG4206">
    <property type="taxonomic scope" value="Bacteria"/>
</dbReference>
<evidence type="ECO:0000256" key="6">
    <source>
        <dbReference type="ARBA" id="ARBA00023136"/>
    </source>
</evidence>
<accession>M7N4L8</accession>
<organism evidence="9 10">
    <name type="scientific">Cesiribacter andamanensis AMV16</name>
    <dbReference type="NCBI Taxonomy" id="1279009"/>
    <lineage>
        <taxon>Bacteria</taxon>
        <taxon>Pseudomonadati</taxon>
        <taxon>Bacteroidota</taxon>
        <taxon>Cytophagia</taxon>
        <taxon>Cytophagales</taxon>
        <taxon>Cesiribacteraceae</taxon>
        <taxon>Cesiribacter</taxon>
    </lineage>
</organism>
<comment type="caution">
    <text evidence="9">The sequence shown here is derived from an EMBL/GenBank/DDBJ whole genome shotgun (WGS) entry which is preliminary data.</text>
</comment>
<dbReference type="Gene3D" id="2.40.170.20">
    <property type="entry name" value="TonB-dependent receptor, beta-barrel domain"/>
    <property type="match status" value="1"/>
</dbReference>
<dbReference type="EMBL" id="AODQ01000021">
    <property type="protein sequence ID" value="EMR03613.1"/>
    <property type="molecule type" value="Genomic_DNA"/>
</dbReference>
<dbReference type="RefSeq" id="WP_009194610.1">
    <property type="nucleotide sequence ID" value="NZ_AODQ01000021.1"/>
</dbReference>
<dbReference type="InterPro" id="IPR008969">
    <property type="entry name" value="CarboxyPept-like_regulatory"/>
</dbReference>
<dbReference type="InterPro" id="IPR039426">
    <property type="entry name" value="TonB-dep_rcpt-like"/>
</dbReference>
<evidence type="ECO:0000256" key="2">
    <source>
        <dbReference type="ARBA" id="ARBA00022448"/>
    </source>
</evidence>
<dbReference type="Proteomes" id="UP000011910">
    <property type="component" value="Unassembled WGS sequence"/>
</dbReference>
<dbReference type="Gene3D" id="2.60.40.1120">
    <property type="entry name" value="Carboxypeptidase-like, regulatory domain"/>
    <property type="match status" value="1"/>
</dbReference>
<keyword evidence="4" id="KW-0812">Transmembrane</keyword>